<dbReference type="PANTHER" id="PTHR32282">
    <property type="entry name" value="BINDING PROTEIN TRANSPEPTIDASE, PUTATIVE-RELATED"/>
    <property type="match status" value="1"/>
</dbReference>
<organism evidence="11 12">
    <name type="scientific">Arsenicicoccus bolidensis</name>
    <dbReference type="NCBI Taxonomy" id="229480"/>
    <lineage>
        <taxon>Bacteria</taxon>
        <taxon>Bacillati</taxon>
        <taxon>Actinomycetota</taxon>
        <taxon>Actinomycetes</taxon>
        <taxon>Micrococcales</taxon>
        <taxon>Intrasporangiaceae</taxon>
        <taxon>Arsenicicoccus</taxon>
    </lineage>
</organism>
<accession>A0ABS9Q6Q8</accession>
<feature type="domain" description="Glycosyl transferase family 51" evidence="10">
    <location>
        <begin position="58"/>
        <end position="244"/>
    </location>
</feature>
<evidence type="ECO:0000259" key="9">
    <source>
        <dbReference type="Pfam" id="PF00905"/>
    </source>
</evidence>
<keyword evidence="2" id="KW-0645">Protease</keyword>
<dbReference type="Pfam" id="PF00905">
    <property type="entry name" value="Transpeptidase"/>
    <property type="match status" value="1"/>
</dbReference>
<dbReference type="SUPFAM" id="SSF53955">
    <property type="entry name" value="Lysozyme-like"/>
    <property type="match status" value="1"/>
</dbReference>
<evidence type="ECO:0000259" key="10">
    <source>
        <dbReference type="Pfam" id="PF00912"/>
    </source>
</evidence>
<evidence type="ECO:0000256" key="6">
    <source>
        <dbReference type="ARBA" id="ARBA00023268"/>
    </source>
</evidence>
<keyword evidence="12" id="KW-1185">Reference proteome</keyword>
<dbReference type="Pfam" id="PF00912">
    <property type="entry name" value="Transgly"/>
    <property type="match status" value="1"/>
</dbReference>
<protein>
    <submittedName>
        <fullName evidence="11">Transglycosylase domain-containing protein</fullName>
    </submittedName>
</protein>
<dbReference type="InterPro" id="IPR001264">
    <property type="entry name" value="Glyco_trans_51"/>
</dbReference>
<comment type="catalytic activity">
    <reaction evidence="8">
        <text>[GlcNAc-(1-&gt;4)-Mur2Ac(oyl-L-Ala-gamma-D-Glu-L-Lys-D-Ala-D-Ala)](n)-di-trans,octa-cis-undecaprenyl diphosphate + beta-D-GlcNAc-(1-&gt;4)-Mur2Ac(oyl-L-Ala-gamma-D-Glu-L-Lys-D-Ala-D-Ala)-di-trans,octa-cis-undecaprenyl diphosphate = [GlcNAc-(1-&gt;4)-Mur2Ac(oyl-L-Ala-gamma-D-Glu-L-Lys-D-Ala-D-Ala)](n+1)-di-trans,octa-cis-undecaprenyl diphosphate + di-trans,octa-cis-undecaprenyl diphosphate + H(+)</text>
        <dbReference type="Rhea" id="RHEA:23708"/>
        <dbReference type="Rhea" id="RHEA-COMP:9602"/>
        <dbReference type="Rhea" id="RHEA-COMP:9603"/>
        <dbReference type="ChEBI" id="CHEBI:15378"/>
        <dbReference type="ChEBI" id="CHEBI:58405"/>
        <dbReference type="ChEBI" id="CHEBI:60033"/>
        <dbReference type="ChEBI" id="CHEBI:78435"/>
        <dbReference type="EC" id="2.4.99.28"/>
    </reaction>
</comment>
<evidence type="ECO:0000313" key="11">
    <source>
        <dbReference type="EMBL" id="MCG7323561.1"/>
    </source>
</evidence>
<evidence type="ECO:0000256" key="4">
    <source>
        <dbReference type="ARBA" id="ARBA00022679"/>
    </source>
</evidence>
<dbReference type="InterPro" id="IPR001460">
    <property type="entry name" value="PCN-bd_Tpept"/>
</dbReference>
<comment type="catalytic activity">
    <reaction evidence="7">
        <text>Preferential cleavage: (Ac)2-L-Lys-D-Ala-|-D-Ala. Also transpeptidation of peptidyl-alanyl moieties that are N-acyl substituents of D-alanine.</text>
        <dbReference type="EC" id="3.4.16.4"/>
    </reaction>
</comment>
<keyword evidence="5" id="KW-0378">Hydrolase</keyword>
<dbReference type="InterPro" id="IPR012338">
    <property type="entry name" value="Beta-lactam/transpept-like"/>
</dbReference>
<dbReference type="PANTHER" id="PTHR32282:SF33">
    <property type="entry name" value="PEPTIDOGLYCAN GLYCOSYLTRANSFERASE"/>
    <property type="match status" value="1"/>
</dbReference>
<dbReference type="Proteomes" id="UP001521931">
    <property type="component" value="Unassembled WGS sequence"/>
</dbReference>
<proteinExistence type="predicted"/>
<evidence type="ECO:0000256" key="5">
    <source>
        <dbReference type="ARBA" id="ARBA00022801"/>
    </source>
</evidence>
<dbReference type="EMBL" id="JAKRCV010000084">
    <property type="protein sequence ID" value="MCG7323561.1"/>
    <property type="molecule type" value="Genomic_DNA"/>
</dbReference>
<keyword evidence="3" id="KW-0328">Glycosyltransferase</keyword>
<dbReference type="InterPro" id="IPR050396">
    <property type="entry name" value="Glycosyltr_51/Transpeptidase"/>
</dbReference>
<dbReference type="Gene3D" id="3.40.710.10">
    <property type="entry name" value="DD-peptidase/beta-lactamase superfamily"/>
    <property type="match status" value="1"/>
</dbReference>
<dbReference type="SUPFAM" id="SSF56601">
    <property type="entry name" value="beta-lactamase/transpeptidase-like"/>
    <property type="match status" value="1"/>
</dbReference>
<evidence type="ECO:0000256" key="7">
    <source>
        <dbReference type="ARBA" id="ARBA00034000"/>
    </source>
</evidence>
<evidence type="ECO:0000256" key="1">
    <source>
        <dbReference type="ARBA" id="ARBA00022645"/>
    </source>
</evidence>
<evidence type="ECO:0000256" key="2">
    <source>
        <dbReference type="ARBA" id="ARBA00022670"/>
    </source>
</evidence>
<dbReference type="Gene3D" id="1.10.3810.10">
    <property type="entry name" value="Biosynthetic peptidoglycan transglycosylase-like"/>
    <property type="match status" value="1"/>
</dbReference>
<evidence type="ECO:0000256" key="8">
    <source>
        <dbReference type="ARBA" id="ARBA00049902"/>
    </source>
</evidence>
<dbReference type="InterPro" id="IPR036950">
    <property type="entry name" value="PBP_transglycosylase"/>
</dbReference>
<reference evidence="11 12" key="1">
    <citation type="submission" date="2022-02" db="EMBL/GenBank/DDBJ databases">
        <title>Uncovering new skin microbiome diversity through culturing and metagenomics.</title>
        <authorList>
            <person name="Conlan S."/>
            <person name="Deming C."/>
            <person name="Nisc Comparative Sequencing Program N."/>
            <person name="Segre J.A."/>
        </authorList>
    </citation>
    <scope>NUCLEOTIDE SEQUENCE [LARGE SCALE GENOMIC DNA]</scope>
    <source>
        <strain evidence="11 12">ACRQZ</strain>
    </source>
</reference>
<evidence type="ECO:0000313" key="12">
    <source>
        <dbReference type="Proteomes" id="UP001521931"/>
    </source>
</evidence>
<name>A0ABS9Q6Q8_9MICO</name>
<dbReference type="RefSeq" id="WP_239266337.1">
    <property type="nucleotide sequence ID" value="NZ_JAKRCV010000084.1"/>
</dbReference>
<dbReference type="InterPro" id="IPR023346">
    <property type="entry name" value="Lysozyme-like_dom_sf"/>
</dbReference>
<comment type="caution">
    <text evidence="11">The sequence shown here is derived from an EMBL/GenBank/DDBJ whole genome shotgun (WGS) entry which is preliminary data.</text>
</comment>
<evidence type="ECO:0000256" key="3">
    <source>
        <dbReference type="ARBA" id="ARBA00022676"/>
    </source>
</evidence>
<feature type="domain" description="Penicillin-binding protein transpeptidase" evidence="9">
    <location>
        <begin position="345"/>
        <end position="649"/>
    </location>
</feature>
<keyword evidence="1" id="KW-0121">Carboxypeptidase</keyword>
<sequence>MLGAVLVGLVLTRPVPFIALSTQARDALVLAENTASGQGSWPLVLPQRSVLTNARGNRLATMWTQNRVVRPSAGISPKLSAALIAVEDSRFYSHGAVDPRGVVRAGWTDLLHGSAAQGGSTLTQEYAKNLMLQVAMNNGDVAAQGAATAKDLGRKVDELELAQQLEAHLSKDQILAGYLNTVYFGHGAYGAQAAAQAYFARSAENLSLDQAALLAGIVQQPTAMDPYAHPQAATTRRNEVLDLMLRNGVITAAQAATARRAPIRLATSTPDQGCAAGPEPYFCDWAWRRLASDPRLGPTPDARSGMLAAGGLTITTTLEPTMQNRARTAVTAKVPTGDPSGVRAAVAVVQPGTGHVLAMAQDTRYGFGAGRTTMNYAVDQTDGGSQGFPAGSTFKAFTLAEALRQGMSPSTVIDAPASRARWSAQDFTGCGPVDVRGWRPTNAPGDPWGPMDLTTATALSVDTAYVALEGRVGICAVRRLAEQVGVHPAATGQHLADVPSFTLGPFPVSPLTMASAYATFAADGIYAPPTAILAISHGGQPLPAPHHSAATNPRQVLDPSVAHSVTEVLRQVVLHGTGTRADPGFLVAGKTGTTDANTATWFDGYTHDLAAAVWVGDPTGTTHPMQNIVVNNHYYRHVDGGTLAAPIFRHLATG</sequence>
<keyword evidence="6" id="KW-0511">Multifunctional enzyme</keyword>
<gene>
    <name evidence="11" type="ORF">MHL29_16925</name>
</gene>
<keyword evidence="4" id="KW-0808">Transferase</keyword>